<evidence type="ECO:0000259" key="7">
    <source>
        <dbReference type="PROSITE" id="PS50240"/>
    </source>
</evidence>
<evidence type="ECO:0000256" key="5">
    <source>
        <dbReference type="ARBA" id="ARBA00023180"/>
    </source>
</evidence>
<dbReference type="Pfam" id="PF00089">
    <property type="entry name" value="Trypsin"/>
    <property type="match status" value="1"/>
</dbReference>
<comment type="caution">
    <text evidence="8">The sequence shown here is derived from an EMBL/GenBank/DDBJ whole genome shotgun (WGS) entry which is preliminary data.</text>
</comment>
<dbReference type="InterPro" id="IPR001254">
    <property type="entry name" value="Trypsin_dom"/>
</dbReference>
<keyword evidence="4" id="KW-1015">Disulfide bond</keyword>
<keyword evidence="3 6" id="KW-0732">Signal</keyword>
<dbReference type="InterPro" id="IPR050430">
    <property type="entry name" value="Peptidase_S1"/>
</dbReference>
<evidence type="ECO:0000256" key="6">
    <source>
        <dbReference type="SAM" id="SignalP"/>
    </source>
</evidence>
<keyword evidence="5" id="KW-0325">Glycoprotein</keyword>
<organism evidence="8 9">
    <name type="scientific">Phytophthora boehmeriae</name>
    <dbReference type="NCBI Taxonomy" id="109152"/>
    <lineage>
        <taxon>Eukaryota</taxon>
        <taxon>Sar</taxon>
        <taxon>Stramenopiles</taxon>
        <taxon>Oomycota</taxon>
        <taxon>Peronosporomycetes</taxon>
        <taxon>Peronosporales</taxon>
        <taxon>Peronosporaceae</taxon>
        <taxon>Phytophthora</taxon>
    </lineage>
</organism>
<evidence type="ECO:0000256" key="1">
    <source>
        <dbReference type="ARBA" id="ARBA00004613"/>
    </source>
</evidence>
<dbReference type="GO" id="GO:0006508">
    <property type="term" value="P:proteolysis"/>
    <property type="evidence" value="ECO:0007669"/>
    <property type="project" value="InterPro"/>
</dbReference>
<accession>A0A8T1W6D3</accession>
<feature type="domain" description="Peptidase S1" evidence="7">
    <location>
        <begin position="52"/>
        <end position="273"/>
    </location>
</feature>
<dbReference type="OrthoDB" id="122635at2759"/>
<dbReference type="GO" id="GO:0005576">
    <property type="term" value="C:extracellular region"/>
    <property type="evidence" value="ECO:0007669"/>
    <property type="project" value="UniProtKB-SubCell"/>
</dbReference>
<dbReference type="CDD" id="cd00190">
    <property type="entry name" value="Tryp_SPc"/>
    <property type="match status" value="1"/>
</dbReference>
<evidence type="ECO:0000256" key="2">
    <source>
        <dbReference type="ARBA" id="ARBA00022525"/>
    </source>
</evidence>
<dbReference type="PANTHER" id="PTHR24276">
    <property type="entry name" value="POLYSERASE-RELATED"/>
    <property type="match status" value="1"/>
</dbReference>
<feature type="chain" id="PRO_5035869440" description="Peptidase S1 domain-containing protein" evidence="6">
    <location>
        <begin position="20"/>
        <end position="288"/>
    </location>
</feature>
<dbReference type="PANTHER" id="PTHR24276:SF98">
    <property type="entry name" value="FI18310P1-RELATED"/>
    <property type="match status" value="1"/>
</dbReference>
<protein>
    <recommendedName>
        <fullName evidence="7">Peptidase S1 domain-containing protein</fullName>
    </recommendedName>
</protein>
<sequence>MKLSQVGAFLATLTTFACGYSFSDFSKASDLPAANTDLDESTELKTDEEERIIGGLEASIAGFPYAVGLYSKHFDLDNFYFFCGGVLIAPQYVATAEHCTMITDTYVSVGAQYAARPRKNNGKRIRVVERSRPIYKNGQSFDIGLLKLETPVTDQPVRLCAADGSDNEVGTMGTVLGWGKTENSTSSFSMRSVDVEIISNRKCSTYFDSEITDNQLCAGTGNGKNACTVDSGGPLVVDDVLVGIYTGSKSCSKKPGIYTRVGSMLDYINNVVTYGINETNSRNARRST</sequence>
<gene>
    <name evidence="8" type="ORF">PHYBOEH_007678</name>
</gene>
<keyword evidence="2" id="KW-0964">Secreted</keyword>
<dbReference type="SMART" id="SM00020">
    <property type="entry name" value="Tryp_SPc"/>
    <property type="match status" value="1"/>
</dbReference>
<dbReference type="GO" id="GO:0004252">
    <property type="term" value="F:serine-type endopeptidase activity"/>
    <property type="evidence" value="ECO:0007669"/>
    <property type="project" value="InterPro"/>
</dbReference>
<proteinExistence type="predicted"/>
<name>A0A8T1W6D3_9STRA</name>
<dbReference type="PROSITE" id="PS50240">
    <property type="entry name" value="TRYPSIN_DOM"/>
    <property type="match status" value="1"/>
</dbReference>
<dbReference type="Proteomes" id="UP000693981">
    <property type="component" value="Unassembled WGS sequence"/>
</dbReference>
<evidence type="ECO:0000256" key="3">
    <source>
        <dbReference type="ARBA" id="ARBA00022729"/>
    </source>
</evidence>
<keyword evidence="9" id="KW-1185">Reference proteome</keyword>
<evidence type="ECO:0000256" key="4">
    <source>
        <dbReference type="ARBA" id="ARBA00023157"/>
    </source>
</evidence>
<evidence type="ECO:0000313" key="9">
    <source>
        <dbReference type="Proteomes" id="UP000693981"/>
    </source>
</evidence>
<comment type="subcellular location">
    <subcellularLocation>
        <location evidence="1">Secreted</location>
    </subcellularLocation>
</comment>
<dbReference type="AlphaFoldDB" id="A0A8T1W6D3"/>
<feature type="signal peptide" evidence="6">
    <location>
        <begin position="1"/>
        <end position="19"/>
    </location>
</feature>
<reference evidence="8" key="1">
    <citation type="submission" date="2021-02" db="EMBL/GenBank/DDBJ databases">
        <authorList>
            <person name="Palmer J.M."/>
        </authorList>
    </citation>
    <scope>NUCLEOTIDE SEQUENCE</scope>
    <source>
        <strain evidence="8">SCRP23</strain>
    </source>
</reference>
<dbReference type="EMBL" id="JAGDFL010000427">
    <property type="protein sequence ID" value="KAG7388816.1"/>
    <property type="molecule type" value="Genomic_DNA"/>
</dbReference>
<dbReference type="PROSITE" id="PS51257">
    <property type="entry name" value="PROKAR_LIPOPROTEIN"/>
    <property type="match status" value="1"/>
</dbReference>
<evidence type="ECO:0000313" key="8">
    <source>
        <dbReference type="EMBL" id="KAG7388816.1"/>
    </source>
</evidence>